<dbReference type="AlphaFoldDB" id="A0A4R2J1P5"/>
<evidence type="ECO:0000256" key="1">
    <source>
        <dbReference type="SAM" id="Coils"/>
    </source>
</evidence>
<proteinExistence type="predicted"/>
<feature type="coiled-coil region" evidence="1">
    <location>
        <begin position="76"/>
        <end position="110"/>
    </location>
</feature>
<keyword evidence="1" id="KW-0175">Coiled coil</keyword>
<feature type="region of interest" description="Disordered" evidence="2">
    <location>
        <begin position="247"/>
        <end position="282"/>
    </location>
</feature>
<name>A0A4R2J1P5_9ACTN</name>
<protein>
    <submittedName>
        <fullName evidence="3">Uncharacterized protein</fullName>
    </submittedName>
</protein>
<gene>
    <name evidence="3" type="ORF">EV646_103253</name>
</gene>
<feature type="compositionally biased region" description="Polar residues" evidence="2">
    <location>
        <begin position="247"/>
        <end position="257"/>
    </location>
</feature>
<feature type="coiled-coil region" evidence="1">
    <location>
        <begin position="10"/>
        <end position="48"/>
    </location>
</feature>
<evidence type="ECO:0000313" key="4">
    <source>
        <dbReference type="Proteomes" id="UP000295573"/>
    </source>
</evidence>
<dbReference type="Proteomes" id="UP000295573">
    <property type="component" value="Unassembled WGS sequence"/>
</dbReference>
<dbReference type="RefSeq" id="WP_132146882.1">
    <property type="nucleotide sequence ID" value="NZ_SLWR01000003.1"/>
</dbReference>
<evidence type="ECO:0000313" key="3">
    <source>
        <dbReference type="EMBL" id="TCO49275.1"/>
    </source>
</evidence>
<dbReference type="EMBL" id="SLWR01000003">
    <property type="protein sequence ID" value="TCO49275.1"/>
    <property type="molecule type" value="Genomic_DNA"/>
</dbReference>
<reference evidence="3 4" key="1">
    <citation type="journal article" date="2015" name="Stand. Genomic Sci.">
        <title>Genomic Encyclopedia of Bacterial and Archaeal Type Strains, Phase III: the genomes of soil and plant-associated and newly described type strains.</title>
        <authorList>
            <person name="Whitman W.B."/>
            <person name="Woyke T."/>
            <person name="Klenk H.P."/>
            <person name="Zhou Y."/>
            <person name="Lilburn T.G."/>
            <person name="Beck B.J."/>
            <person name="De Vos P."/>
            <person name="Vandamme P."/>
            <person name="Eisen J.A."/>
            <person name="Garrity G."/>
            <person name="Hugenholtz P."/>
            <person name="Kyrpides N.C."/>
        </authorList>
    </citation>
    <scope>NUCLEOTIDE SEQUENCE [LARGE SCALE GENOMIC DNA]</scope>
    <source>
        <strain evidence="3 4">VKM Ac-2541</strain>
    </source>
</reference>
<sequence>MSEPAPELTKEQVRQQAANLADTAANAVAKVRSELAIAAAAAEAAEKRLWVVEDDIAELPRQADYMRESKRPREHLFAAQRAADKINQQLVEAQKDVAEVQEKLGRAAKAFSVAGESLDKIDALPTEQAATEVQPEDPGQPVTTTAQLRARLTTLGNAFNAAVETIENTRAQLAFIRSNLDHLRSHSLEFTNPTTTGSLIDTVATVVGSDVEDLHGGLKAVYYSDDLAGEASQGANELEIAFRAAANPTSTSAQTAPGSADKNSRIGRALAPEQARNNGLDR</sequence>
<keyword evidence="4" id="KW-1185">Reference proteome</keyword>
<organism evidence="3 4">
    <name type="scientific">Kribbella antiqua</name>
    <dbReference type="NCBI Taxonomy" id="2512217"/>
    <lineage>
        <taxon>Bacteria</taxon>
        <taxon>Bacillati</taxon>
        <taxon>Actinomycetota</taxon>
        <taxon>Actinomycetes</taxon>
        <taxon>Propionibacteriales</taxon>
        <taxon>Kribbellaceae</taxon>
        <taxon>Kribbella</taxon>
    </lineage>
</organism>
<evidence type="ECO:0000256" key="2">
    <source>
        <dbReference type="SAM" id="MobiDB-lite"/>
    </source>
</evidence>
<accession>A0A4R2J1P5</accession>
<comment type="caution">
    <text evidence="3">The sequence shown here is derived from an EMBL/GenBank/DDBJ whole genome shotgun (WGS) entry which is preliminary data.</text>
</comment>